<organism evidence="7 8">
    <name type="scientific">Phocaeicola vulgatus</name>
    <name type="common">Bacteroides vulgatus</name>
    <dbReference type="NCBI Taxonomy" id="821"/>
    <lineage>
        <taxon>Bacteria</taxon>
        <taxon>Pseudomonadati</taxon>
        <taxon>Bacteroidota</taxon>
        <taxon>Bacteroidia</taxon>
        <taxon>Bacteroidales</taxon>
        <taxon>Bacteroidaceae</taxon>
        <taxon>Phocaeicola</taxon>
    </lineage>
</organism>
<feature type="transmembrane region" description="Helical" evidence="6">
    <location>
        <begin position="353"/>
        <end position="372"/>
    </location>
</feature>
<dbReference type="PANTHER" id="PTHR30250">
    <property type="entry name" value="PST FAMILY PREDICTED COLANIC ACID TRANSPORTER"/>
    <property type="match status" value="1"/>
</dbReference>
<dbReference type="PANTHER" id="PTHR30250:SF11">
    <property type="entry name" value="O-ANTIGEN TRANSPORTER-RELATED"/>
    <property type="match status" value="1"/>
</dbReference>
<name>A0AB73ZFA4_PHOVU</name>
<feature type="transmembrane region" description="Helical" evidence="6">
    <location>
        <begin position="290"/>
        <end position="309"/>
    </location>
</feature>
<gene>
    <name evidence="7" type="ORF">DW043_04710</name>
</gene>
<dbReference type="GO" id="GO:0005886">
    <property type="term" value="C:plasma membrane"/>
    <property type="evidence" value="ECO:0007669"/>
    <property type="project" value="UniProtKB-SubCell"/>
</dbReference>
<evidence type="ECO:0000313" key="7">
    <source>
        <dbReference type="EMBL" id="RHK89967.1"/>
    </source>
</evidence>
<keyword evidence="2" id="KW-1003">Cell membrane</keyword>
<feature type="transmembrane region" description="Helical" evidence="6">
    <location>
        <begin position="114"/>
        <end position="133"/>
    </location>
</feature>
<feature type="transmembrane region" description="Helical" evidence="6">
    <location>
        <begin position="167"/>
        <end position="186"/>
    </location>
</feature>
<feature type="transmembrane region" description="Helical" evidence="6">
    <location>
        <begin position="248"/>
        <end position="269"/>
    </location>
</feature>
<dbReference type="InterPro" id="IPR050833">
    <property type="entry name" value="Poly_Biosynth_Transport"/>
</dbReference>
<accession>A0AB73ZFA4</accession>
<feature type="transmembrane region" description="Helical" evidence="6">
    <location>
        <begin position="7"/>
        <end position="26"/>
    </location>
</feature>
<evidence type="ECO:0000256" key="2">
    <source>
        <dbReference type="ARBA" id="ARBA00022475"/>
    </source>
</evidence>
<dbReference type="EMBL" id="QROB01000004">
    <property type="protein sequence ID" value="RHK89967.1"/>
    <property type="molecule type" value="Genomic_DNA"/>
</dbReference>
<evidence type="ECO:0000313" key="8">
    <source>
        <dbReference type="Proteomes" id="UP000286392"/>
    </source>
</evidence>
<comment type="subcellular location">
    <subcellularLocation>
        <location evidence="1">Cell membrane</location>
        <topology evidence="1">Multi-pass membrane protein</topology>
    </subcellularLocation>
</comment>
<dbReference type="RefSeq" id="WP_115649180.1">
    <property type="nucleotide sequence ID" value="NZ_CAXSKM010000005.1"/>
</dbReference>
<evidence type="ECO:0000256" key="3">
    <source>
        <dbReference type="ARBA" id="ARBA00022692"/>
    </source>
</evidence>
<keyword evidence="4 6" id="KW-1133">Transmembrane helix</keyword>
<dbReference type="Proteomes" id="UP000286392">
    <property type="component" value="Unassembled WGS sequence"/>
</dbReference>
<feature type="transmembrane region" description="Helical" evidence="6">
    <location>
        <begin position="46"/>
        <end position="63"/>
    </location>
</feature>
<feature type="transmembrane region" description="Helical" evidence="6">
    <location>
        <begin position="378"/>
        <end position="399"/>
    </location>
</feature>
<evidence type="ECO:0000256" key="4">
    <source>
        <dbReference type="ARBA" id="ARBA00022989"/>
    </source>
</evidence>
<keyword evidence="3 6" id="KW-0812">Transmembrane</keyword>
<dbReference type="Pfam" id="PF01943">
    <property type="entry name" value="Polysacc_synt"/>
    <property type="match status" value="1"/>
</dbReference>
<keyword evidence="5 6" id="KW-0472">Membrane</keyword>
<dbReference type="CDD" id="cd13128">
    <property type="entry name" value="MATE_Wzx_like"/>
    <property type="match status" value="1"/>
</dbReference>
<reference evidence="7 8" key="1">
    <citation type="submission" date="2018-08" db="EMBL/GenBank/DDBJ databases">
        <title>A genome reference for cultivated species of the human gut microbiota.</title>
        <authorList>
            <person name="Zou Y."/>
            <person name="Xue W."/>
            <person name="Luo G."/>
        </authorList>
    </citation>
    <scope>NUCLEOTIDE SEQUENCE [LARGE SCALE GENOMIC DNA]</scope>
    <source>
        <strain evidence="7 8">AF39-8AT</strain>
    </source>
</reference>
<feature type="transmembrane region" description="Helical" evidence="6">
    <location>
        <begin position="321"/>
        <end position="341"/>
    </location>
</feature>
<evidence type="ECO:0000256" key="5">
    <source>
        <dbReference type="ARBA" id="ARBA00023136"/>
    </source>
</evidence>
<protein>
    <submittedName>
        <fullName evidence="7">Flippase</fullName>
    </submittedName>
</protein>
<feature type="transmembrane region" description="Helical" evidence="6">
    <location>
        <begin position="142"/>
        <end position="161"/>
    </location>
</feature>
<proteinExistence type="predicted"/>
<sequence>MSVRRNFIYNLILTFSSYLFPLLTYPYVSRVLGVIGIGTCNFVDSIIDYFILFSGLGIGSYGVREIARYKDNKKKCDEIFSNLFLIHFTMTILLVVVLCICTFVIPYFTSYKDFICIGVVKLIFNLFLIEWFYQGIQHFKYITIRSIIVRSIYVISVFLFVKDNDDVLVYYALTTLTIVLNAFFNWNYSRKFVKFNFVYMNLKLYIMPVLTFGYYRILTSMYTTFNTIFLGFTLGNAEVGYFSTATKLYYIILSVFTAFTTVMVPHISLLLQKKDYQEMQLILNKTIMTLLILAIPIIIVCELLAPWIINIIAGNGYEGAILPFRIVIFLLLIIGMEQVVIQQFLMASNSNKVILKVSTLGAIVGISLNFVFTPRLGAVGSSIAWGCSELAVLIVGVMFMKKYMGLTVLENAFSRKK</sequence>
<comment type="caution">
    <text evidence="7">The sequence shown here is derived from an EMBL/GenBank/DDBJ whole genome shotgun (WGS) entry which is preliminary data.</text>
</comment>
<evidence type="ECO:0000256" key="6">
    <source>
        <dbReference type="SAM" id="Phobius"/>
    </source>
</evidence>
<feature type="transmembrane region" description="Helical" evidence="6">
    <location>
        <begin position="84"/>
        <end position="108"/>
    </location>
</feature>
<dbReference type="InterPro" id="IPR002797">
    <property type="entry name" value="Polysacc_synth"/>
</dbReference>
<dbReference type="AlphaFoldDB" id="A0AB73ZFA4"/>
<evidence type="ECO:0000256" key="1">
    <source>
        <dbReference type="ARBA" id="ARBA00004651"/>
    </source>
</evidence>